<keyword evidence="5 6" id="KW-0482">Metalloprotease</keyword>
<keyword evidence="3 6" id="KW-0378">Hydrolase</keyword>
<evidence type="ECO:0000256" key="3">
    <source>
        <dbReference type="ARBA" id="ARBA00022801"/>
    </source>
</evidence>
<evidence type="ECO:0000256" key="6">
    <source>
        <dbReference type="RuleBase" id="RU003983"/>
    </source>
</evidence>
<dbReference type="Gene3D" id="3.30.2010.10">
    <property type="entry name" value="Metalloproteases ('zincins'), catalytic domain"/>
    <property type="match status" value="1"/>
</dbReference>
<name>A0ABS7PW02_9SPHN</name>
<keyword evidence="10" id="KW-1185">Reference proteome</keyword>
<evidence type="ECO:0000313" key="9">
    <source>
        <dbReference type="EMBL" id="MBY8824552.1"/>
    </source>
</evidence>
<keyword evidence="2" id="KW-0479">Metal-binding</keyword>
<keyword evidence="1 6" id="KW-0645">Protease</keyword>
<dbReference type="Pfam" id="PF01435">
    <property type="entry name" value="Peptidase_M48"/>
    <property type="match status" value="1"/>
</dbReference>
<dbReference type="CDD" id="cd07332">
    <property type="entry name" value="M48C_Oma1_like"/>
    <property type="match status" value="1"/>
</dbReference>
<dbReference type="EMBL" id="JAINVV010000009">
    <property type="protein sequence ID" value="MBY8824552.1"/>
    <property type="molecule type" value="Genomic_DNA"/>
</dbReference>
<keyword evidence="7" id="KW-1133">Transmembrane helix</keyword>
<organism evidence="9 10">
    <name type="scientific">Sphingomonas colocasiae</name>
    <dbReference type="NCBI Taxonomy" id="1848973"/>
    <lineage>
        <taxon>Bacteria</taxon>
        <taxon>Pseudomonadati</taxon>
        <taxon>Pseudomonadota</taxon>
        <taxon>Alphaproteobacteria</taxon>
        <taxon>Sphingomonadales</taxon>
        <taxon>Sphingomonadaceae</taxon>
        <taxon>Sphingomonas</taxon>
    </lineage>
</organism>
<accession>A0ABS7PW02</accession>
<proteinExistence type="inferred from homology"/>
<evidence type="ECO:0000259" key="8">
    <source>
        <dbReference type="Pfam" id="PF01435"/>
    </source>
</evidence>
<dbReference type="PANTHER" id="PTHR22726:SF1">
    <property type="entry name" value="METALLOENDOPEPTIDASE OMA1, MITOCHONDRIAL"/>
    <property type="match status" value="1"/>
</dbReference>
<comment type="similarity">
    <text evidence="6">Belongs to the peptidase M48 family.</text>
</comment>
<dbReference type="InterPro" id="IPR001915">
    <property type="entry name" value="Peptidase_M48"/>
</dbReference>
<comment type="cofactor">
    <cofactor evidence="6">
        <name>Zn(2+)</name>
        <dbReference type="ChEBI" id="CHEBI:29105"/>
    </cofactor>
    <text evidence="6">Binds 1 zinc ion per subunit.</text>
</comment>
<keyword evidence="7" id="KW-0812">Transmembrane</keyword>
<evidence type="ECO:0000313" key="10">
    <source>
        <dbReference type="Proteomes" id="UP000706039"/>
    </source>
</evidence>
<protein>
    <submittedName>
        <fullName evidence="9">M48 family metallopeptidase</fullName>
    </submittedName>
</protein>
<dbReference type="Proteomes" id="UP000706039">
    <property type="component" value="Unassembled WGS sequence"/>
</dbReference>
<keyword evidence="7" id="KW-0472">Membrane</keyword>
<comment type="caution">
    <text evidence="9">The sequence shown here is derived from an EMBL/GenBank/DDBJ whole genome shotgun (WGS) entry which is preliminary data.</text>
</comment>
<reference evidence="9 10" key="1">
    <citation type="submission" date="2021-08" db="EMBL/GenBank/DDBJ databases">
        <authorList>
            <person name="Tuo L."/>
        </authorList>
    </citation>
    <scope>NUCLEOTIDE SEQUENCE [LARGE SCALE GENOMIC DNA]</scope>
    <source>
        <strain evidence="9 10">JCM 31229</strain>
    </source>
</reference>
<evidence type="ECO:0000256" key="5">
    <source>
        <dbReference type="ARBA" id="ARBA00023049"/>
    </source>
</evidence>
<keyword evidence="4 6" id="KW-0862">Zinc</keyword>
<feature type="domain" description="Peptidase M48" evidence="8">
    <location>
        <begin position="154"/>
        <end position="316"/>
    </location>
</feature>
<feature type="transmembrane region" description="Helical" evidence="7">
    <location>
        <begin position="97"/>
        <end position="122"/>
    </location>
</feature>
<dbReference type="PANTHER" id="PTHR22726">
    <property type="entry name" value="METALLOENDOPEPTIDASE OMA1"/>
    <property type="match status" value="1"/>
</dbReference>
<evidence type="ECO:0000256" key="1">
    <source>
        <dbReference type="ARBA" id="ARBA00022670"/>
    </source>
</evidence>
<dbReference type="InterPro" id="IPR051156">
    <property type="entry name" value="Mito/Outer_Membr_Metalloprot"/>
</dbReference>
<evidence type="ECO:0000256" key="2">
    <source>
        <dbReference type="ARBA" id="ARBA00022723"/>
    </source>
</evidence>
<evidence type="ECO:0000256" key="4">
    <source>
        <dbReference type="ARBA" id="ARBA00022833"/>
    </source>
</evidence>
<gene>
    <name evidence="9" type="ORF">K7G82_19760</name>
</gene>
<sequence>MSDGVPVWHYDGVTARRRHPLLVTDAAGFRLIEDEVESGPFGWDALVAQAGAANERVYGLKSQPGWRIGFTGGVPAEIDVLLPHPERYGRLIDRFGLVRASAVLAVIAGFVVFIGVTAPGWIAPYVPSSWEKRLGDAMVGDFGGRFCKGAGGQQALDALARQLDHGGDPIEVRVANIKMVNAVALPGGKVVIFRELLSDAKSPDEVAGVLGHEIGHVRNRDVMAALLRQMGLSVLLGGFSGDVGGTFNALLSATYSREAEANADNYAISALSRAGISPAATAGFFARLARDEAKLGPARAALGYMSSHPLSESRERKFKAGVAASARYRPALDAAQWRALSDICKNDPEAEEGWFPG</sequence>
<evidence type="ECO:0000256" key="7">
    <source>
        <dbReference type="SAM" id="Phobius"/>
    </source>
</evidence>